<dbReference type="AlphaFoldDB" id="A0A0E9VWM3"/>
<evidence type="ECO:0000313" key="1">
    <source>
        <dbReference type="EMBL" id="JAH81705.1"/>
    </source>
</evidence>
<reference evidence="1" key="2">
    <citation type="journal article" date="2015" name="Fish Shellfish Immunol.">
        <title>Early steps in the European eel (Anguilla anguilla)-Vibrio vulnificus interaction in the gills: Role of the RtxA13 toxin.</title>
        <authorList>
            <person name="Callol A."/>
            <person name="Pajuelo D."/>
            <person name="Ebbesson L."/>
            <person name="Teles M."/>
            <person name="MacKenzie S."/>
            <person name="Amaro C."/>
        </authorList>
    </citation>
    <scope>NUCLEOTIDE SEQUENCE</scope>
</reference>
<protein>
    <submittedName>
        <fullName evidence="1">Uncharacterized protein</fullName>
    </submittedName>
</protein>
<reference evidence="1" key="1">
    <citation type="submission" date="2014-11" db="EMBL/GenBank/DDBJ databases">
        <authorList>
            <person name="Amaro Gonzalez C."/>
        </authorList>
    </citation>
    <scope>NUCLEOTIDE SEQUENCE</scope>
</reference>
<name>A0A0E9VWM3_ANGAN</name>
<sequence length="28" mass="3503">MRHLDCLNFELCHLLQYISIYLLDILYF</sequence>
<accession>A0A0E9VWM3</accession>
<dbReference type="EMBL" id="GBXM01026872">
    <property type="protein sequence ID" value="JAH81705.1"/>
    <property type="molecule type" value="Transcribed_RNA"/>
</dbReference>
<organism evidence="1">
    <name type="scientific">Anguilla anguilla</name>
    <name type="common">European freshwater eel</name>
    <name type="synonym">Muraena anguilla</name>
    <dbReference type="NCBI Taxonomy" id="7936"/>
    <lineage>
        <taxon>Eukaryota</taxon>
        <taxon>Metazoa</taxon>
        <taxon>Chordata</taxon>
        <taxon>Craniata</taxon>
        <taxon>Vertebrata</taxon>
        <taxon>Euteleostomi</taxon>
        <taxon>Actinopterygii</taxon>
        <taxon>Neopterygii</taxon>
        <taxon>Teleostei</taxon>
        <taxon>Anguilliformes</taxon>
        <taxon>Anguillidae</taxon>
        <taxon>Anguilla</taxon>
    </lineage>
</organism>
<proteinExistence type="predicted"/>